<organism evidence="1 2">
    <name type="scientific">Molorchus minor</name>
    <dbReference type="NCBI Taxonomy" id="1323400"/>
    <lineage>
        <taxon>Eukaryota</taxon>
        <taxon>Metazoa</taxon>
        <taxon>Ecdysozoa</taxon>
        <taxon>Arthropoda</taxon>
        <taxon>Hexapoda</taxon>
        <taxon>Insecta</taxon>
        <taxon>Pterygota</taxon>
        <taxon>Neoptera</taxon>
        <taxon>Endopterygota</taxon>
        <taxon>Coleoptera</taxon>
        <taxon>Polyphaga</taxon>
        <taxon>Cucujiformia</taxon>
        <taxon>Chrysomeloidea</taxon>
        <taxon>Cerambycidae</taxon>
        <taxon>Lamiinae</taxon>
        <taxon>Monochamini</taxon>
        <taxon>Molorchus</taxon>
    </lineage>
</organism>
<name>A0ABQ9IRG3_9CUCU</name>
<sequence length="273" mass="31834">MARFTRRILTELQGEEQELCTEIEECDEVQAAFPRNYKANDWLPFWAQFKKVHEDDEIDLNDKIAYLSQATVPGSRAHKSGSKCGSVAVLYDEIESQLRSLETLGISSNKYAAMLYPLIESCLPENLISVYHRSSGRFSDKGDVDTVSISEEHPIDSLDARLRGLMTFLRNEVENEQRLTLAVEGFNIREKLDRSITRIPTVLLQFRLENWELLQDIKKEFLQIAIHEEDRDYLRFLWLTDEGQIKIFRHKRVVFGINSSHSYWDCHRLTFGK</sequence>
<comment type="caution">
    <text evidence="1">The sequence shown here is derived from an EMBL/GenBank/DDBJ whole genome shotgun (WGS) entry which is preliminary data.</text>
</comment>
<proteinExistence type="predicted"/>
<reference evidence="1" key="1">
    <citation type="journal article" date="2023" name="Insect Mol. Biol.">
        <title>Genome sequencing provides insights into the evolution of gene families encoding plant cell wall-degrading enzymes in longhorned beetles.</title>
        <authorList>
            <person name="Shin N.R."/>
            <person name="Okamura Y."/>
            <person name="Kirsch R."/>
            <person name="Pauchet Y."/>
        </authorList>
    </citation>
    <scope>NUCLEOTIDE SEQUENCE</scope>
    <source>
        <strain evidence="1">MMC_N1</strain>
    </source>
</reference>
<keyword evidence="2" id="KW-1185">Reference proteome</keyword>
<dbReference type="EMBL" id="JAPWTJ010003248">
    <property type="protein sequence ID" value="KAJ8959914.1"/>
    <property type="molecule type" value="Genomic_DNA"/>
</dbReference>
<gene>
    <name evidence="1" type="ORF">NQ317_009295</name>
</gene>
<evidence type="ECO:0000313" key="2">
    <source>
        <dbReference type="Proteomes" id="UP001162164"/>
    </source>
</evidence>
<dbReference type="Proteomes" id="UP001162164">
    <property type="component" value="Unassembled WGS sequence"/>
</dbReference>
<evidence type="ECO:0000313" key="1">
    <source>
        <dbReference type="EMBL" id="KAJ8959914.1"/>
    </source>
</evidence>
<accession>A0ABQ9IRG3</accession>
<protein>
    <submittedName>
        <fullName evidence="1">Uncharacterized protein</fullName>
    </submittedName>
</protein>